<keyword evidence="3" id="KW-0805">Transcription regulation</keyword>
<dbReference type="Proteomes" id="UP001265315">
    <property type="component" value="Unassembled WGS sequence"/>
</dbReference>
<feature type="domain" description="HTH lysR-type" evidence="7">
    <location>
        <begin position="33"/>
        <end position="90"/>
    </location>
</feature>
<evidence type="ECO:0000256" key="1">
    <source>
        <dbReference type="ARBA" id="ARBA00009437"/>
    </source>
</evidence>
<dbReference type="SUPFAM" id="SSF53850">
    <property type="entry name" value="Periplasmic binding protein-like II"/>
    <property type="match status" value="1"/>
</dbReference>
<dbReference type="InterPro" id="IPR036388">
    <property type="entry name" value="WH-like_DNA-bd_sf"/>
</dbReference>
<keyword evidence="6" id="KW-0804">Transcription</keyword>
<dbReference type="SUPFAM" id="SSF46785">
    <property type="entry name" value="Winged helix' DNA-binding domain"/>
    <property type="match status" value="1"/>
</dbReference>
<dbReference type="InterPro" id="IPR000847">
    <property type="entry name" value="LysR_HTH_N"/>
</dbReference>
<evidence type="ECO:0000259" key="7">
    <source>
        <dbReference type="PROSITE" id="PS50931"/>
    </source>
</evidence>
<gene>
    <name evidence="8" type="ORF">J2W61_005079</name>
</gene>
<evidence type="ECO:0000256" key="5">
    <source>
        <dbReference type="ARBA" id="ARBA00023159"/>
    </source>
</evidence>
<dbReference type="Pfam" id="PF00126">
    <property type="entry name" value="HTH_1"/>
    <property type="match status" value="1"/>
</dbReference>
<protein>
    <submittedName>
        <fullName evidence="8">DNA-binding transcriptional LysR family regulator</fullName>
    </submittedName>
</protein>
<dbReference type="Pfam" id="PF03466">
    <property type="entry name" value="LysR_substrate"/>
    <property type="match status" value="1"/>
</dbReference>
<dbReference type="AlphaFoldDB" id="A0AAW8M2W1"/>
<dbReference type="GO" id="GO:0003677">
    <property type="term" value="F:DNA binding"/>
    <property type="evidence" value="ECO:0007669"/>
    <property type="project" value="UniProtKB-KW"/>
</dbReference>
<sequence length="326" mass="35687">MTLLAEMVIAARNVSVKSIPFGATIQQMDTSRIDLNLLVSLEVLLAERNVTKAASRLGLSQPALSAQLNRLRDLFEDPLLVPAHRGMIPTAKALELLEPLRASLDQFRKMLQSHDMFAPETAELKVAIACTDYVEATVAIPLILALRAQAPRIRVAVHRLNPPALARQLADGEVDFAIATPDPNHQDLRTQCLFEESYVLIGRKGHPRIREARTVEGFAGLEQVIVSPSGGSFTTPVDALLTAQGCQRRVAASAATFLIVPGMVASSDLVALVPRRLLRTAGPPLDVMEVPWLSESFEVALIWHERSQGHQGHRWVRELVQHLTAG</sequence>
<comment type="caution">
    <text evidence="8">The sequence shown here is derived from an EMBL/GenBank/DDBJ whole genome shotgun (WGS) entry which is preliminary data.</text>
</comment>
<dbReference type="PANTHER" id="PTHR30118">
    <property type="entry name" value="HTH-TYPE TRANSCRIPTIONAL REGULATOR LEUO-RELATED"/>
    <property type="match status" value="1"/>
</dbReference>
<dbReference type="GO" id="GO:0003700">
    <property type="term" value="F:DNA-binding transcription factor activity"/>
    <property type="evidence" value="ECO:0007669"/>
    <property type="project" value="InterPro"/>
</dbReference>
<evidence type="ECO:0000313" key="9">
    <source>
        <dbReference type="Proteomes" id="UP001265315"/>
    </source>
</evidence>
<evidence type="ECO:0000256" key="2">
    <source>
        <dbReference type="ARBA" id="ARBA00022458"/>
    </source>
</evidence>
<evidence type="ECO:0000256" key="4">
    <source>
        <dbReference type="ARBA" id="ARBA00023125"/>
    </source>
</evidence>
<dbReference type="PANTHER" id="PTHR30118:SF15">
    <property type="entry name" value="TRANSCRIPTIONAL REGULATORY PROTEIN"/>
    <property type="match status" value="1"/>
</dbReference>
<name>A0AAW8M2W1_AGRTU</name>
<dbReference type="Gene3D" id="3.40.190.10">
    <property type="entry name" value="Periplasmic binding protein-like II"/>
    <property type="match status" value="2"/>
</dbReference>
<keyword evidence="2" id="KW-0536">Nodulation</keyword>
<proteinExistence type="inferred from homology"/>
<reference evidence="8" key="1">
    <citation type="submission" date="2023-07" db="EMBL/GenBank/DDBJ databases">
        <title>Sorghum-associated microbial communities from plants grown in Nebraska, USA.</title>
        <authorList>
            <person name="Schachtman D."/>
        </authorList>
    </citation>
    <scope>NUCLEOTIDE SEQUENCE</scope>
    <source>
        <strain evidence="8">1457</strain>
    </source>
</reference>
<dbReference type="Gene3D" id="1.10.10.10">
    <property type="entry name" value="Winged helix-like DNA-binding domain superfamily/Winged helix DNA-binding domain"/>
    <property type="match status" value="1"/>
</dbReference>
<evidence type="ECO:0000256" key="6">
    <source>
        <dbReference type="ARBA" id="ARBA00023163"/>
    </source>
</evidence>
<accession>A0AAW8M2W1</accession>
<dbReference type="PROSITE" id="PS50931">
    <property type="entry name" value="HTH_LYSR"/>
    <property type="match status" value="1"/>
</dbReference>
<dbReference type="RefSeq" id="WP_236773446.1">
    <property type="nucleotide sequence ID" value="NZ_JAGIPK010000012.1"/>
</dbReference>
<keyword evidence="4 8" id="KW-0238">DNA-binding</keyword>
<organism evidence="8 9">
    <name type="scientific">Agrobacterium tumefaciens</name>
    <dbReference type="NCBI Taxonomy" id="358"/>
    <lineage>
        <taxon>Bacteria</taxon>
        <taxon>Pseudomonadati</taxon>
        <taxon>Pseudomonadota</taxon>
        <taxon>Alphaproteobacteria</taxon>
        <taxon>Hyphomicrobiales</taxon>
        <taxon>Rhizobiaceae</taxon>
        <taxon>Rhizobium/Agrobacterium group</taxon>
        <taxon>Agrobacterium</taxon>
        <taxon>Agrobacterium tumefaciens complex</taxon>
    </lineage>
</organism>
<comment type="similarity">
    <text evidence="1">Belongs to the LysR transcriptional regulatory family.</text>
</comment>
<dbReference type="EMBL" id="JAVDSW010000008">
    <property type="protein sequence ID" value="MDR6705204.1"/>
    <property type="molecule type" value="Genomic_DNA"/>
</dbReference>
<dbReference type="InterPro" id="IPR036390">
    <property type="entry name" value="WH_DNA-bd_sf"/>
</dbReference>
<dbReference type="InterPro" id="IPR005119">
    <property type="entry name" value="LysR_subst-bd"/>
</dbReference>
<evidence type="ECO:0000313" key="8">
    <source>
        <dbReference type="EMBL" id="MDR6705204.1"/>
    </source>
</evidence>
<keyword evidence="5" id="KW-0010">Activator</keyword>
<dbReference type="InterPro" id="IPR050389">
    <property type="entry name" value="LysR-type_TF"/>
</dbReference>
<evidence type="ECO:0000256" key="3">
    <source>
        <dbReference type="ARBA" id="ARBA00023015"/>
    </source>
</evidence>